<accession>A0ABP8DNV5</accession>
<dbReference type="EMBL" id="BAABAT010000041">
    <property type="protein sequence ID" value="GAA4260639.1"/>
    <property type="molecule type" value="Genomic_DNA"/>
</dbReference>
<dbReference type="RefSeq" id="WP_345137542.1">
    <property type="nucleotide sequence ID" value="NZ_BAABAT010000041.1"/>
</dbReference>
<organism evidence="2 3">
    <name type="scientific">Dactylosporangium darangshiense</name>
    <dbReference type="NCBI Taxonomy" id="579108"/>
    <lineage>
        <taxon>Bacteria</taxon>
        <taxon>Bacillati</taxon>
        <taxon>Actinomycetota</taxon>
        <taxon>Actinomycetes</taxon>
        <taxon>Micromonosporales</taxon>
        <taxon>Micromonosporaceae</taxon>
        <taxon>Dactylosporangium</taxon>
    </lineage>
</organism>
<dbReference type="InterPro" id="IPR037401">
    <property type="entry name" value="SnoaL-like"/>
</dbReference>
<gene>
    <name evidence="2" type="ORF">GCM10022255_090080</name>
</gene>
<evidence type="ECO:0000313" key="2">
    <source>
        <dbReference type="EMBL" id="GAA4260639.1"/>
    </source>
</evidence>
<evidence type="ECO:0000313" key="3">
    <source>
        <dbReference type="Proteomes" id="UP001500620"/>
    </source>
</evidence>
<feature type="domain" description="SnoaL-like" evidence="1">
    <location>
        <begin position="11"/>
        <end position="106"/>
    </location>
</feature>
<name>A0ABP8DNV5_9ACTN</name>
<dbReference type="Pfam" id="PF12680">
    <property type="entry name" value="SnoaL_2"/>
    <property type="match status" value="1"/>
</dbReference>
<proteinExistence type="predicted"/>
<dbReference type="Proteomes" id="UP001500620">
    <property type="component" value="Unassembled WGS sequence"/>
</dbReference>
<protein>
    <recommendedName>
        <fullName evidence="1">SnoaL-like domain-containing protein</fullName>
    </recommendedName>
</protein>
<dbReference type="Gene3D" id="3.10.450.50">
    <property type="match status" value="1"/>
</dbReference>
<keyword evidence="3" id="KW-1185">Reference proteome</keyword>
<dbReference type="SUPFAM" id="SSF54427">
    <property type="entry name" value="NTF2-like"/>
    <property type="match status" value="1"/>
</dbReference>
<evidence type="ECO:0000259" key="1">
    <source>
        <dbReference type="Pfam" id="PF12680"/>
    </source>
</evidence>
<reference evidence="3" key="1">
    <citation type="journal article" date="2019" name="Int. J. Syst. Evol. Microbiol.">
        <title>The Global Catalogue of Microorganisms (GCM) 10K type strain sequencing project: providing services to taxonomists for standard genome sequencing and annotation.</title>
        <authorList>
            <consortium name="The Broad Institute Genomics Platform"/>
            <consortium name="The Broad Institute Genome Sequencing Center for Infectious Disease"/>
            <person name="Wu L."/>
            <person name="Ma J."/>
        </authorList>
    </citation>
    <scope>NUCLEOTIDE SEQUENCE [LARGE SCALE GENOMIC DNA]</scope>
    <source>
        <strain evidence="3">JCM 17441</strain>
    </source>
</reference>
<sequence length="110" mass="11784">MSDTIEAPAAIQEFVAATNAGDSARFVAAFTEDAYLNDWGREFHGHAGVASWDRTDNIGKRTHFQLHGVTPGAGPGEFDADITVRGEGYNGRSTLAFTVEGDRVARLVIS</sequence>
<dbReference type="InterPro" id="IPR032710">
    <property type="entry name" value="NTF2-like_dom_sf"/>
</dbReference>
<comment type="caution">
    <text evidence="2">The sequence shown here is derived from an EMBL/GenBank/DDBJ whole genome shotgun (WGS) entry which is preliminary data.</text>
</comment>